<gene>
    <name evidence="1" type="ORF">BHE75_01409</name>
</gene>
<comment type="caution">
    <text evidence="1">The sequence shown here is derived from an EMBL/GenBank/DDBJ whole genome shotgun (WGS) entry which is preliminary data.</text>
</comment>
<dbReference type="EMBL" id="MIPT01000001">
    <property type="protein sequence ID" value="OHT19424.1"/>
    <property type="molecule type" value="Genomic_DNA"/>
</dbReference>
<keyword evidence="2" id="KW-1185">Reference proteome</keyword>
<evidence type="ECO:0000313" key="2">
    <source>
        <dbReference type="Proteomes" id="UP000179467"/>
    </source>
</evidence>
<accession>A0A1S1HB83</accession>
<sequence length="181" mass="20279">MKTQAMTTGLRVTLSRTELDTLLTLLRHSAAHPSGDRPWLLSGRQATLAPTIVDQLEKGLVSLRLKQAKARSRREAPRREAERRAAREHHASIDGYTVWGMLGDWADISDDPDRRQWADLFHLDTVPRTQGEIRRGVWRIFISKGRIGSEDSVVLPGDCTLTADRDEIAVLASRIISSHAP</sequence>
<reference evidence="1 2" key="1">
    <citation type="submission" date="2016-09" db="EMBL/GenBank/DDBJ databases">
        <title>Metabolic pathway, cell adaptation mechanisms and a novel monoxygenase revealed through proteogenomic-transcription analysis of a Sphingomonas haloaromaticamans strain degrading the fungicide ortho-phenylphenol.</title>
        <authorList>
            <person name="Perruchon C."/>
            <person name="Papadopoulou E.S."/>
            <person name="Rousidou C."/>
            <person name="Vasileiadis S."/>
            <person name="Tanou G."/>
            <person name="Amoutzias G."/>
            <person name="Molassiotis A."/>
            <person name="Karpouzas D.G."/>
        </authorList>
    </citation>
    <scope>NUCLEOTIDE SEQUENCE [LARGE SCALE GENOMIC DNA]</scope>
    <source>
        <strain evidence="1 2">P3</strain>
    </source>
</reference>
<protein>
    <submittedName>
        <fullName evidence="1">Uncharacterized protein</fullName>
    </submittedName>
</protein>
<name>A0A1S1HB83_9SPHN</name>
<dbReference type="Proteomes" id="UP000179467">
    <property type="component" value="Unassembled WGS sequence"/>
</dbReference>
<evidence type="ECO:0000313" key="1">
    <source>
        <dbReference type="EMBL" id="OHT19424.1"/>
    </source>
</evidence>
<proteinExistence type="predicted"/>
<dbReference type="AlphaFoldDB" id="A0A1S1HB83"/>
<organism evidence="1 2">
    <name type="scientific">Edaphosphingomonas haloaromaticamans</name>
    <dbReference type="NCBI Taxonomy" id="653954"/>
    <lineage>
        <taxon>Bacteria</taxon>
        <taxon>Pseudomonadati</taxon>
        <taxon>Pseudomonadota</taxon>
        <taxon>Alphaproteobacteria</taxon>
        <taxon>Sphingomonadales</taxon>
        <taxon>Rhizorhabdaceae</taxon>
        <taxon>Edaphosphingomonas</taxon>
    </lineage>
</organism>